<dbReference type="PANTHER" id="PTHR30408:SF13">
    <property type="entry name" value="TYPE I RESTRICTION ENZYME HINDI SPECIFICITY SUBUNIT"/>
    <property type="match status" value="1"/>
</dbReference>
<dbReference type="Gene3D" id="3.90.220.20">
    <property type="entry name" value="DNA methylase specificity domains"/>
    <property type="match status" value="1"/>
</dbReference>
<keyword evidence="2" id="KW-0680">Restriction system</keyword>
<keyword evidence="5" id="KW-0378">Hydrolase</keyword>
<dbReference type="Pfam" id="PF01420">
    <property type="entry name" value="Methylase_S"/>
    <property type="match status" value="1"/>
</dbReference>
<keyword evidence="6" id="KW-1185">Reference proteome</keyword>
<evidence type="ECO:0000313" key="5">
    <source>
        <dbReference type="EMBL" id="OLR56755.1"/>
    </source>
</evidence>
<evidence type="ECO:0000313" key="6">
    <source>
        <dbReference type="Proteomes" id="UP000187404"/>
    </source>
</evidence>
<evidence type="ECO:0000256" key="2">
    <source>
        <dbReference type="ARBA" id="ARBA00022747"/>
    </source>
</evidence>
<dbReference type="AlphaFoldDB" id="A0A1Q9JKS9"/>
<dbReference type="STRING" id="1261640.BHK98_12190"/>
<evidence type="ECO:0000256" key="3">
    <source>
        <dbReference type="ARBA" id="ARBA00023125"/>
    </source>
</evidence>
<dbReference type="InterPro" id="IPR052021">
    <property type="entry name" value="Type-I_RS_S_subunit"/>
</dbReference>
<dbReference type="CDD" id="cd17498">
    <property type="entry name" value="RMtype1_S_Aco12261I-TRD1-CR1_like"/>
    <property type="match status" value="1"/>
</dbReference>
<keyword evidence="3" id="KW-0238">DNA-binding</keyword>
<dbReference type="PANTHER" id="PTHR30408">
    <property type="entry name" value="TYPE-1 RESTRICTION ENZYME ECOKI SPECIFICITY PROTEIN"/>
    <property type="match status" value="1"/>
</dbReference>
<feature type="domain" description="Type I restriction modification DNA specificity" evidence="4">
    <location>
        <begin position="3"/>
        <end position="162"/>
    </location>
</feature>
<protein>
    <submittedName>
        <fullName evidence="5">Restriction endonuclease subunit S</fullName>
    </submittedName>
</protein>
<keyword evidence="5" id="KW-0540">Nuclease</keyword>
<dbReference type="GO" id="GO:0004519">
    <property type="term" value="F:endonuclease activity"/>
    <property type="evidence" value="ECO:0007669"/>
    <property type="project" value="UniProtKB-KW"/>
</dbReference>
<dbReference type="OrthoDB" id="9811611at2"/>
<proteinExistence type="inferred from homology"/>
<sequence length="167" mass="18756">MKCKLEDIADVTMGQSPKSEFYNSDGEGMPFLQGNRTFGTKYPTFDTYTTKVTKTAKAGDVIMSVRAPVGDLNFTPVDMCLGRGVCGIRMKNGNQSFLFYLLKYYMPLLLKKESGTVFGSVNRNDINGLEIDIPEEESDQKIIARYLAMLDDMIEENEKINKNLYAA</sequence>
<evidence type="ECO:0000259" key="4">
    <source>
        <dbReference type="Pfam" id="PF01420"/>
    </source>
</evidence>
<dbReference type="SUPFAM" id="SSF116734">
    <property type="entry name" value="DNA methylase specificity domain"/>
    <property type="match status" value="1"/>
</dbReference>
<organism evidence="5 6">
    <name type="scientific">Hornefia porci</name>
    <dbReference type="NCBI Taxonomy" id="2652292"/>
    <lineage>
        <taxon>Bacteria</taxon>
        <taxon>Bacillati</taxon>
        <taxon>Bacillota</taxon>
        <taxon>Clostridia</taxon>
        <taxon>Peptostreptococcales</taxon>
        <taxon>Anaerovoracaceae</taxon>
        <taxon>Hornefia</taxon>
    </lineage>
</organism>
<dbReference type="GO" id="GO:0009307">
    <property type="term" value="P:DNA restriction-modification system"/>
    <property type="evidence" value="ECO:0007669"/>
    <property type="project" value="UniProtKB-KW"/>
</dbReference>
<dbReference type="Proteomes" id="UP000187404">
    <property type="component" value="Unassembled WGS sequence"/>
</dbReference>
<dbReference type="InterPro" id="IPR044946">
    <property type="entry name" value="Restrct_endonuc_typeI_TRD_sf"/>
</dbReference>
<dbReference type="GO" id="GO:0003677">
    <property type="term" value="F:DNA binding"/>
    <property type="evidence" value="ECO:0007669"/>
    <property type="project" value="UniProtKB-KW"/>
</dbReference>
<keyword evidence="5" id="KW-0255">Endonuclease</keyword>
<reference evidence="5 6" key="1">
    <citation type="journal article" date="2016" name="Appl. Environ. Microbiol.">
        <title>Function and Phylogeny of Bacterial Butyryl Coenzyme A:Acetate Transferases and Their Diversity in the Proximal Colon of Swine.</title>
        <authorList>
            <person name="Trachsel J."/>
            <person name="Bayles D.O."/>
            <person name="Looft T."/>
            <person name="Levine U.Y."/>
            <person name="Allen H.K."/>
        </authorList>
    </citation>
    <scope>NUCLEOTIDE SEQUENCE [LARGE SCALE GENOMIC DNA]</scope>
    <source>
        <strain evidence="5 6">68-3-10</strain>
    </source>
</reference>
<comment type="similarity">
    <text evidence="1">Belongs to the type-I restriction system S methylase family.</text>
</comment>
<gene>
    <name evidence="5" type="ORF">BHK98_12190</name>
</gene>
<dbReference type="EMBL" id="MJIE01000001">
    <property type="protein sequence ID" value="OLR56755.1"/>
    <property type="molecule type" value="Genomic_DNA"/>
</dbReference>
<comment type="caution">
    <text evidence="5">The sequence shown here is derived from an EMBL/GenBank/DDBJ whole genome shotgun (WGS) entry which is preliminary data.</text>
</comment>
<evidence type="ECO:0000256" key="1">
    <source>
        <dbReference type="ARBA" id="ARBA00010923"/>
    </source>
</evidence>
<dbReference type="InterPro" id="IPR000055">
    <property type="entry name" value="Restrct_endonuc_typeI_TRD"/>
</dbReference>
<name>A0A1Q9JKS9_9FIRM</name>
<accession>A0A1Q9JKS9</accession>